<protein>
    <recommendedName>
        <fullName evidence="4">Cohesin domain-containing protein</fullName>
    </recommendedName>
</protein>
<dbReference type="InterPro" id="IPR008965">
    <property type="entry name" value="CBM2/CBM3_carb-bd_dom_sf"/>
</dbReference>
<evidence type="ECO:0008006" key="4">
    <source>
        <dbReference type="Google" id="ProtNLM"/>
    </source>
</evidence>
<reference evidence="2 3" key="1">
    <citation type="journal article" date="2016" name="Nat. Commun.">
        <title>Thousands of microbial genomes shed light on interconnected biogeochemical processes in an aquifer system.</title>
        <authorList>
            <person name="Anantharaman K."/>
            <person name="Brown C.T."/>
            <person name="Hug L.A."/>
            <person name="Sharon I."/>
            <person name="Castelle C.J."/>
            <person name="Probst A.J."/>
            <person name="Thomas B.C."/>
            <person name="Singh A."/>
            <person name="Wilkins M.J."/>
            <person name="Karaoz U."/>
            <person name="Brodie E.L."/>
            <person name="Williams K.H."/>
            <person name="Hubbard S.S."/>
            <person name="Banfield J.F."/>
        </authorList>
    </citation>
    <scope>NUCLEOTIDE SEQUENCE [LARGE SCALE GENOMIC DNA]</scope>
</reference>
<dbReference type="EMBL" id="MHWM01000012">
    <property type="protein sequence ID" value="OHB09046.1"/>
    <property type="molecule type" value="Genomic_DNA"/>
</dbReference>
<comment type="caution">
    <text evidence="2">The sequence shown here is derived from an EMBL/GenBank/DDBJ whole genome shotgun (WGS) entry which is preliminary data.</text>
</comment>
<dbReference type="CDD" id="cd08547">
    <property type="entry name" value="Type_II_cohesin"/>
    <property type="match status" value="1"/>
</dbReference>
<dbReference type="GO" id="GO:0030246">
    <property type="term" value="F:carbohydrate binding"/>
    <property type="evidence" value="ECO:0007669"/>
    <property type="project" value="InterPro"/>
</dbReference>
<proteinExistence type="predicted"/>
<dbReference type="Gene3D" id="2.60.40.680">
    <property type="match status" value="1"/>
</dbReference>
<dbReference type="SUPFAM" id="SSF49384">
    <property type="entry name" value="Carbohydrate-binding domain"/>
    <property type="match status" value="1"/>
</dbReference>
<evidence type="ECO:0000313" key="3">
    <source>
        <dbReference type="Proteomes" id="UP000177096"/>
    </source>
</evidence>
<organism evidence="2 3">
    <name type="scientific">Candidatus Zambryskibacteria bacterium RIFCSPLOWO2_02_FULL_39_14</name>
    <dbReference type="NCBI Taxonomy" id="1802769"/>
    <lineage>
        <taxon>Bacteria</taxon>
        <taxon>Candidatus Zambryskiibacteriota</taxon>
    </lineage>
</organism>
<dbReference type="AlphaFoldDB" id="A0A1G2UHY4"/>
<evidence type="ECO:0000256" key="1">
    <source>
        <dbReference type="SAM" id="Phobius"/>
    </source>
</evidence>
<dbReference type="PROSITE" id="PS51257">
    <property type="entry name" value="PROKAR_LIPOPROTEIN"/>
    <property type="match status" value="1"/>
</dbReference>
<keyword evidence="1" id="KW-0812">Transmembrane</keyword>
<feature type="transmembrane region" description="Helical" evidence="1">
    <location>
        <begin position="221"/>
        <end position="241"/>
    </location>
</feature>
<accession>A0A1G2UHY4</accession>
<name>A0A1G2UHY4_9BACT</name>
<dbReference type="Proteomes" id="UP000177096">
    <property type="component" value="Unassembled WGS sequence"/>
</dbReference>
<evidence type="ECO:0000313" key="2">
    <source>
        <dbReference type="EMBL" id="OHB09046.1"/>
    </source>
</evidence>
<gene>
    <name evidence="2" type="ORF">A3I86_00125</name>
</gene>
<keyword evidence="1" id="KW-0472">Membrane</keyword>
<feature type="transmembrane region" description="Helical" evidence="1">
    <location>
        <begin position="12"/>
        <end position="37"/>
    </location>
</feature>
<sequence length="326" mass="35567">MVLKKIIDNKIVYGVIIFAFGIFLFGCNSAYAASLYFSPSSGNQTAGNILNVNVLVNTQGKVINNADAVIRFPANILEAVSISKTGSIFSLWVEEPAFSNSAGTISLNGGLPTPGFTGSAGKMVSIAFRVKTAGSASLAFTSGAVRANDGFGTDILSSLGTATFTISPVPVIPVPEPTPTPTIVDEPVVEEEVYTLPEPIEPVLEVNWINRIIEFIANINLVSSLLWAVILIVLLVILLMYGRSRFVRLRSGVRKETDDVEKVLHHSFDTIKEDIVACVGLLERARKRRHLTEEERAVVSLLKQHLRTTEELVTKEIHDIRRHAEK</sequence>
<keyword evidence="1" id="KW-1133">Transmembrane helix</keyword>